<keyword evidence="7" id="KW-1185">Reference proteome</keyword>
<dbReference type="SUPFAM" id="SSF52058">
    <property type="entry name" value="L domain-like"/>
    <property type="match status" value="1"/>
</dbReference>
<proteinExistence type="predicted"/>
<dbReference type="PANTHER" id="PTHR24364">
    <property type="entry name" value="LP06937P"/>
    <property type="match status" value="1"/>
</dbReference>
<dbReference type="Pfam" id="PF13855">
    <property type="entry name" value="LRR_8"/>
    <property type="match status" value="1"/>
</dbReference>
<dbReference type="InterPro" id="IPR001611">
    <property type="entry name" value="Leu-rich_rpt"/>
</dbReference>
<dbReference type="Proteomes" id="UP000824782">
    <property type="component" value="Unassembled WGS sequence"/>
</dbReference>
<gene>
    <name evidence="6" type="ORF">GDO81_025004</name>
</gene>
<dbReference type="GO" id="GO:0005886">
    <property type="term" value="C:plasma membrane"/>
    <property type="evidence" value="ECO:0007669"/>
    <property type="project" value="TreeGrafter"/>
</dbReference>
<dbReference type="AlphaFoldDB" id="A0AAV6ZWN6"/>
<organism evidence="6 7">
    <name type="scientific">Engystomops pustulosus</name>
    <name type="common">Tungara frog</name>
    <name type="synonym">Physalaemus pustulosus</name>
    <dbReference type="NCBI Taxonomy" id="76066"/>
    <lineage>
        <taxon>Eukaryota</taxon>
        <taxon>Metazoa</taxon>
        <taxon>Chordata</taxon>
        <taxon>Craniata</taxon>
        <taxon>Vertebrata</taxon>
        <taxon>Euteleostomi</taxon>
        <taxon>Amphibia</taxon>
        <taxon>Batrachia</taxon>
        <taxon>Anura</taxon>
        <taxon>Neobatrachia</taxon>
        <taxon>Hyloidea</taxon>
        <taxon>Leptodactylidae</taxon>
        <taxon>Leiuperinae</taxon>
        <taxon>Engystomops</taxon>
    </lineage>
</organism>
<dbReference type="GO" id="GO:0090090">
    <property type="term" value="P:negative regulation of canonical Wnt signaling pathway"/>
    <property type="evidence" value="ECO:0007669"/>
    <property type="project" value="TreeGrafter"/>
</dbReference>
<feature type="domain" description="LRRCT" evidence="5">
    <location>
        <begin position="235"/>
        <end position="286"/>
    </location>
</feature>
<dbReference type="EMBL" id="WNYA01000048">
    <property type="protein sequence ID" value="KAG8550498.1"/>
    <property type="molecule type" value="Genomic_DNA"/>
</dbReference>
<dbReference type="InterPro" id="IPR003591">
    <property type="entry name" value="Leu-rich_rpt_typical-subtyp"/>
</dbReference>
<sequence>MPRSFSLHCHGNLLITDSLLSSSEERSSLVLKLLAMLALVKVTLSCPLNCYCHNQSGVVQCHFLPPQQGFPKDIPHWVQNLTLTGSNVSVLEGSFFQRLTNLTTLLLTNDHILAIESKAFVDLPNLSTLDLSNNHLEVLSNSTFLGLSQLETLKLNNALRETSQKQFFYSPWSETLRNLRTIELAGNDLHTFPKNILDLQSLKTIYLGNNSIKTIDKETILQLKEKKIRVYLSPNPISCDCKIIDMISWLKNTSQTSEAQSLQCSAPPNLNGTLVFNLKTDSLKCISEELETASYVFFGIVLALIGVIFLMVLYLNRRGIKRWLNNFREACRDQMEGYHYRYEQDSDPRRSNASTGI</sequence>
<dbReference type="Gene3D" id="3.80.10.10">
    <property type="entry name" value="Ribonuclease Inhibitor"/>
    <property type="match status" value="2"/>
</dbReference>
<keyword evidence="4" id="KW-0812">Transmembrane</keyword>
<evidence type="ECO:0000313" key="6">
    <source>
        <dbReference type="EMBL" id="KAG8550498.1"/>
    </source>
</evidence>
<keyword evidence="1" id="KW-0433">Leucine-rich repeat</keyword>
<evidence type="ECO:0000256" key="4">
    <source>
        <dbReference type="SAM" id="Phobius"/>
    </source>
</evidence>
<comment type="caution">
    <text evidence="6">The sequence shown here is derived from an EMBL/GenBank/DDBJ whole genome shotgun (WGS) entry which is preliminary data.</text>
</comment>
<dbReference type="PANTHER" id="PTHR24364:SF16">
    <property type="entry name" value="TROPHOBLAST GLYCOPROTEIN-LIKE"/>
    <property type="match status" value="1"/>
</dbReference>
<evidence type="ECO:0000313" key="7">
    <source>
        <dbReference type="Proteomes" id="UP000824782"/>
    </source>
</evidence>
<evidence type="ECO:0000259" key="5">
    <source>
        <dbReference type="SMART" id="SM00082"/>
    </source>
</evidence>
<keyword evidence="3" id="KW-0677">Repeat</keyword>
<dbReference type="SMART" id="SM00369">
    <property type="entry name" value="LRR_TYP"/>
    <property type="match status" value="4"/>
</dbReference>
<protein>
    <recommendedName>
        <fullName evidence="5">LRRCT domain-containing protein</fullName>
    </recommendedName>
</protein>
<dbReference type="InterPro" id="IPR032675">
    <property type="entry name" value="LRR_dom_sf"/>
</dbReference>
<dbReference type="InterPro" id="IPR000483">
    <property type="entry name" value="Cys-rich_flank_reg_C"/>
</dbReference>
<evidence type="ECO:0000256" key="1">
    <source>
        <dbReference type="ARBA" id="ARBA00022614"/>
    </source>
</evidence>
<accession>A0AAV6ZWN6</accession>
<reference evidence="6" key="1">
    <citation type="thesis" date="2020" institute="ProQuest LLC" country="789 East Eisenhower Parkway, Ann Arbor, MI, USA">
        <title>Comparative Genomics and Chromosome Evolution.</title>
        <authorList>
            <person name="Mudd A.B."/>
        </authorList>
    </citation>
    <scope>NUCLEOTIDE SEQUENCE</scope>
    <source>
        <strain evidence="6">237g6f4</strain>
        <tissue evidence="6">Blood</tissue>
    </source>
</reference>
<evidence type="ECO:0000256" key="3">
    <source>
        <dbReference type="ARBA" id="ARBA00022737"/>
    </source>
</evidence>
<dbReference type="SMART" id="SM00082">
    <property type="entry name" value="LRRCT"/>
    <property type="match status" value="1"/>
</dbReference>
<dbReference type="PROSITE" id="PS51450">
    <property type="entry name" value="LRR"/>
    <property type="match status" value="2"/>
</dbReference>
<dbReference type="InterPro" id="IPR052286">
    <property type="entry name" value="Wnt_signaling_inhibitor"/>
</dbReference>
<feature type="transmembrane region" description="Helical" evidence="4">
    <location>
        <begin position="295"/>
        <end position="315"/>
    </location>
</feature>
<evidence type="ECO:0000256" key="2">
    <source>
        <dbReference type="ARBA" id="ARBA00022729"/>
    </source>
</evidence>
<keyword evidence="4" id="KW-0472">Membrane</keyword>
<name>A0AAV6ZWN6_ENGPU</name>
<keyword evidence="2" id="KW-0732">Signal</keyword>
<keyword evidence="4" id="KW-1133">Transmembrane helix</keyword>